<comment type="caution">
    <text evidence="3">The sequence shown here is derived from an EMBL/GenBank/DDBJ whole genome shotgun (WGS) entry which is preliminary data.</text>
</comment>
<evidence type="ECO:0000256" key="1">
    <source>
        <dbReference type="SAM" id="MobiDB-lite"/>
    </source>
</evidence>
<protein>
    <submittedName>
        <fullName evidence="3">Serine/threonine phosphatase</fullName>
    </submittedName>
</protein>
<feature type="region of interest" description="Disordered" evidence="1">
    <location>
        <begin position="125"/>
        <end position="146"/>
    </location>
</feature>
<dbReference type="InterPro" id="IPR036457">
    <property type="entry name" value="PPM-type-like_dom_sf"/>
</dbReference>
<dbReference type="SUPFAM" id="SSF81606">
    <property type="entry name" value="PP2C-like"/>
    <property type="match status" value="1"/>
</dbReference>
<accession>A0A926VKG8</accession>
<evidence type="ECO:0000313" key="3">
    <source>
        <dbReference type="EMBL" id="MBD2184908.1"/>
    </source>
</evidence>
<organism evidence="3 4">
    <name type="scientific">Aerosakkonema funiforme FACHB-1375</name>
    <dbReference type="NCBI Taxonomy" id="2949571"/>
    <lineage>
        <taxon>Bacteria</taxon>
        <taxon>Bacillati</taxon>
        <taxon>Cyanobacteriota</taxon>
        <taxon>Cyanophyceae</taxon>
        <taxon>Oscillatoriophycideae</taxon>
        <taxon>Aerosakkonematales</taxon>
        <taxon>Aerosakkonemataceae</taxon>
        <taxon>Aerosakkonema</taxon>
    </lineage>
</organism>
<name>A0A926VKG8_9CYAN</name>
<feature type="compositionally biased region" description="Polar residues" evidence="1">
    <location>
        <begin position="125"/>
        <end position="140"/>
    </location>
</feature>
<feature type="domain" description="PPM-type phosphatase" evidence="2">
    <location>
        <begin position="433"/>
        <end position="690"/>
    </location>
</feature>
<dbReference type="Pfam" id="PF13672">
    <property type="entry name" value="PP2C_2"/>
    <property type="match status" value="1"/>
</dbReference>
<dbReference type="PANTHER" id="PTHR13832">
    <property type="entry name" value="PROTEIN PHOSPHATASE 2C"/>
    <property type="match status" value="1"/>
</dbReference>
<gene>
    <name evidence="3" type="ORF">H6G03_28195</name>
</gene>
<dbReference type="InterPro" id="IPR015655">
    <property type="entry name" value="PP2C"/>
</dbReference>
<dbReference type="EMBL" id="JACJPW010000099">
    <property type="protein sequence ID" value="MBD2184908.1"/>
    <property type="molecule type" value="Genomic_DNA"/>
</dbReference>
<dbReference type="Proteomes" id="UP000641646">
    <property type="component" value="Unassembled WGS sequence"/>
</dbReference>
<evidence type="ECO:0000259" key="2">
    <source>
        <dbReference type="PROSITE" id="PS51746"/>
    </source>
</evidence>
<dbReference type="PANTHER" id="PTHR13832:SF827">
    <property type="entry name" value="PROTEIN PHOSPHATASE 1L"/>
    <property type="match status" value="1"/>
</dbReference>
<dbReference type="NCBIfam" id="NF011149">
    <property type="entry name" value="PRK14559.1"/>
    <property type="match status" value="1"/>
</dbReference>
<reference evidence="3" key="2">
    <citation type="submission" date="2020-08" db="EMBL/GenBank/DDBJ databases">
        <authorList>
            <person name="Chen M."/>
            <person name="Teng W."/>
            <person name="Zhao L."/>
            <person name="Hu C."/>
            <person name="Zhou Y."/>
            <person name="Han B."/>
            <person name="Song L."/>
            <person name="Shu W."/>
        </authorList>
    </citation>
    <scope>NUCLEOTIDE SEQUENCE</scope>
    <source>
        <strain evidence="3">FACHB-1375</strain>
    </source>
</reference>
<proteinExistence type="predicted"/>
<dbReference type="Pfam" id="PF12773">
    <property type="entry name" value="DZR"/>
    <property type="match status" value="1"/>
</dbReference>
<dbReference type="InterPro" id="IPR001932">
    <property type="entry name" value="PPM-type_phosphatase-like_dom"/>
</dbReference>
<dbReference type="PROSITE" id="PS51746">
    <property type="entry name" value="PPM_2"/>
    <property type="match status" value="1"/>
</dbReference>
<keyword evidence="4" id="KW-1185">Reference proteome</keyword>
<dbReference type="GO" id="GO:0004722">
    <property type="term" value="F:protein serine/threonine phosphatase activity"/>
    <property type="evidence" value="ECO:0007669"/>
    <property type="project" value="InterPro"/>
</dbReference>
<dbReference type="InterPro" id="IPR025874">
    <property type="entry name" value="DZR"/>
</dbReference>
<evidence type="ECO:0000313" key="4">
    <source>
        <dbReference type="Proteomes" id="UP000641646"/>
    </source>
</evidence>
<dbReference type="SMART" id="SM00332">
    <property type="entry name" value="PP2Cc"/>
    <property type="match status" value="1"/>
</dbReference>
<dbReference type="RefSeq" id="WP_190472227.1">
    <property type="nucleotide sequence ID" value="NZ_JACJPW010000099.1"/>
</dbReference>
<sequence length="704" mass="78069">MLVCPQCHFENPDANKFCQQCGTSLTHKVCPECGSQVAYSAKVCQNCDTFTGTVWLGIISGKLEASPPPSPHGGNTEIKAAIGVKNDTSNLPLTTTVLDSEAASANSTEIQVSWDKDRSGQHQLENQAQTDSGDNTSQPGSGLLPESFLDPQQRYQLLESLTPIANGEMLIRVLDCQPLQESPLQVLLDRQSTEEKNLPISSASRASVPALAKAYVALQSQLYPALPRIQDAWISNGQQIVLLEDRSAWPLLVDLWRDDQIPQMHLLHLLHEMASIWVALEPWHCLTTLVDLNNLRVDEDQSLGLLRLEQDPDNFSPTLEVLGQVWQQLFLESGRTLFGPLAMLMSDLKENTIQTIDILRSRLQAIAEEFQGDTTEPTPMPPVDPAENNLNFAPTYTPSASTKEHPTYYPGHPGDENETPTIVLPMQLLSLEDAGRTDVGRQRRHNEDYFGIRTSFVKAETPLGRNVLARGLYILCDGMGGHAGGEVASALAVKTLSQYFQDNWKEDLPDEDTIREAVLKANQAIYDVNQQDARSGSGRMGTTLVMVLVQETQVVVAHVGDSRLYRLSRRQGLEQVTTDHEVGQREIKRGVERSIAYSRPDSYQLTQALGPRNEHFVEPDIEFFELNEDTLLLLCSDGLSDNDLIEAHWQTHLQPLLSSRASLEQGVNELIDLANNYNGHDNITAVLIRAKVRPDLEQARVGNS</sequence>
<dbReference type="AlphaFoldDB" id="A0A926VKG8"/>
<dbReference type="CDD" id="cd00143">
    <property type="entry name" value="PP2Cc"/>
    <property type="match status" value="1"/>
</dbReference>
<dbReference type="SMART" id="SM00331">
    <property type="entry name" value="PP2C_SIG"/>
    <property type="match status" value="1"/>
</dbReference>
<reference evidence="3" key="1">
    <citation type="journal article" date="2015" name="ISME J.">
        <title>Draft Genome Sequence of Streptomyces incarnatus NRRL8089, which Produces the Nucleoside Antibiotic Sinefungin.</title>
        <authorList>
            <person name="Oshima K."/>
            <person name="Hattori M."/>
            <person name="Shimizu H."/>
            <person name="Fukuda K."/>
            <person name="Nemoto M."/>
            <person name="Inagaki K."/>
            <person name="Tamura T."/>
        </authorList>
    </citation>
    <scope>NUCLEOTIDE SEQUENCE</scope>
    <source>
        <strain evidence="3">FACHB-1375</strain>
    </source>
</reference>
<dbReference type="Gene3D" id="3.60.40.10">
    <property type="entry name" value="PPM-type phosphatase domain"/>
    <property type="match status" value="1"/>
</dbReference>